<gene>
    <name evidence="2" type="ORF">M513_07353</name>
    <name evidence="3" type="ORF">M514_07353</name>
</gene>
<organism evidence="2 4">
    <name type="scientific">Trichuris suis</name>
    <name type="common">pig whipworm</name>
    <dbReference type="NCBI Taxonomy" id="68888"/>
    <lineage>
        <taxon>Eukaryota</taxon>
        <taxon>Metazoa</taxon>
        <taxon>Ecdysozoa</taxon>
        <taxon>Nematoda</taxon>
        <taxon>Enoplea</taxon>
        <taxon>Dorylaimia</taxon>
        <taxon>Trichinellida</taxon>
        <taxon>Trichuridae</taxon>
        <taxon>Trichuris</taxon>
    </lineage>
</organism>
<dbReference type="EMBL" id="KL363235">
    <property type="protein sequence ID" value="KFD51826.1"/>
    <property type="molecule type" value="Genomic_DNA"/>
</dbReference>
<feature type="signal peptide" evidence="1">
    <location>
        <begin position="1"/>
        <end position="22"/>
    </location>
</feature>
<evidence type="ECO:0000313" key="4">
    <source>
        <dbReference type="Proteomes" id="UP000030764"/>
    </source>
</evidence>
<protein>
    <submittedName>
        <fullName evidence="2">Uncharacterized protein</fullName>
    </submittedName>
</protein>
<keyword evidence="4" id="KW-1185">Reference proteome</keyword>
<sequence>MRSSTVCTFAIFLIGIALVIEAKLPPEVMQTRLDCARYDCAETRNTWKSTKQQSDFEKYMQCLLSCIDESLTPQQVQQE</sequence>
<keyword evidence="1" id="KW-0732">Signal</keyword>
<dbReference type="AlphaFoldDB" id="A0A085M3N0"/>
<dbReference type="Proteomes" id="UP000030764">
    <property type="component" value="Unassembled WGS sequence"/>
</dbReference>
<name>A0A085M3N0_9BILA</name>
<accession>A0A085M3N0</accession>
<evidence type="ECO:0000313" key="3">
    <source>
        <dbReference type="EMBL" id="KFD68368.1"/>
    </source>
</evidence>
<dbReference type="EMBL" id="KL367505">
    <property type="protein sequence ID" value="KFD68368.1"/>
    <property type="molecule type" value="Genomic_DNA"/>
</dbReference>
<proteinExistence type="predicted"/>
<evidence type="ECO:0000256" key="1">
    <source>
        <dbReference type="SAM" id="SignalP"/>
    </source>
</evidence>
<reference evidence="2 4" key="1">
    <citation type="journal article" date="2014" name="Nat. Genet.">
        <title>Genome and transcriptome of the porcine whipworm Trichuris suis.</title>
        <authorList>
            <person name="Jex A.R."/>
            <person name="Nejsum P."/>
            <person name="Schwarz E.M."/>
            <person name="Hu L."/>
            <person name="Young N.D."/>
            <person name="Hall R.S."/>
            <person name="Korhonen P.K."/>
            <person name="Liao S."/>
            <person name="Thamsborg S."/>
            <person name="Xia J."/>
            <person name="Xu P."/>
            <person name="Wang S."/>
            <person name="Scheerlinck J.P."/>
            <person name="Hofmann A."/>
            <person name="Sternberg P.W."/>
            <person name="Wang J."/>
            <person name="Gasser R.B."/>
        </authorList>
    </citation>
    <scope>NUCLEOTIDE SEQUENCE [LARGE SCALE GENOMIC DNA]</scope>
    <source>
        <strain evidence="3">DCEP-RM93F</strain>
        <strain evidence="2">DCEP-RM93M</strain>
    </source>
</reference>
<evidence type="ECO:0000313" key="2">
    <source>
        <dbReference type="EMBL" id="KFD51826.1"/>
    </source>
</evidence>
<feature type="chain" id="PRO_5007379302" evidence="1">
    <location>
        <begin position="23"/>
        <end position="79"/>
    </location>
</feature>
<dbReference type="Proteomes" id="UP000030758">
    <property type="component" value="Unassembled WGS sequence"/>
</dbReference>